<dbReference type="GO" id="GO:0019894">
    <property type="term" value="F:kinesin binding"/>
    <property type="evidence" value="ECO:0007669"/>
    <property type="project" value="InterPro"/>
</dbReference>
<dbReference type="GO" id="GO:0035869">
    <property type="term" value="C:ciliary transition zone"/>
    <property type="evidence" value="ECO:0007669"/>
    <property type="project" value="TreeGrafter"/>
</dbReference>
<gene>
    <name evidence="3" type="ORF">QLX08_005265</name>
</gene>
<protein>
    <recommendedName>
        <fullName evidence="5">Kinesin-associated protein 3</fullName>
    </recommendedName>
</protein>
<dbReference type="EMBL" id="JAWNGG020000088">
    <property type="protein sequence ID" value="KAK9302859.1"/>
    <property type="molecule type" value="Genomic_DNA"/>
</dbReference>
<dbReference type="InterPro" id="IPR016024">
    <property type="entry name" value="ARM-type_fold"/>
</dbReference>
<feature type="compositionally biased region" description="Polar residues" evidence="2">
    <location>
        <begin position="101"/>
        <end position="115"/>
    </location>
</feature>
<feature type="coiled-coil region" evidence="1">
    <location>
        <begin position="287"/>
        <end position="325"/>
    </location>
</feature>
<dbReference type="AlphaFoldDB" id="A0AAW0ZYV2"/>
<dbReference type="Pfam" id="PF05804">
    <property type="entry name" value="KAP"/>
    <property type="match status" value="1"/>
</dbReference>
<sequence>MDEAKFLKRKVRSGTLDVHPTEKALVVNYDVEALILGELGDPMLGDRKECQKIIRLKSLNADTNVSLLAKEVIEKCSLIHESKLREVEQLIYYLQNRKTNDSMNSDNNSQPSRPASSNSVSTENSETERAVISNVDNYIELLYEEIPGKIKGSSLILQLARVPDNLHELTKNESLLSALARVLREDWRRSIELSTNIVYIFFCFSTYSQFHNIVLEYRIGSLCMDIIDFELRRYDQWKEDMEKRRRHFENTTGLTFFSTGNDNCDKKTKIVDDIWNTDGPLDYEIKKRSNEATVTVTENDIKKLKEELEKNRKKFKSLIKKQEQLLRVAFYLLLNIAENMEVERKMRKKNVIGMLIKTLDRTNMDLLILVIAFLKKLSIFRENKDLMAEENIIEKIPRLLQSNNADLVLSTLKLLFNLSFDAKLRAKMIRVGLLPKLIKLLGQSDIKNKTTILGLLYHASMDDKVKAMFINTECIQMIINMILNTEDDQPKLELIALGINLAINGKNAQLMVENNRLQGLIKKAFRTQDPLIMKMIRNISQHDSTKENFVEFVGDFAMALNQSDSQDFVLEVIGVLGNLELSDLDYSQILHRCDLIPWIRNNLVPGKAPDDLVLEIVIFLGTAAFDEDCARLLCKADILLSLIELLKAKQEDDEMVLQIIYVFYQISKHDSTRDYLIRETGNEAPGYLIDLMHDKNPAIRKVCDACLDVIAMCDKNWAARIKVEKFRSHNQQWLEMVESITNDTSSHLLPEEDDSLSPFMNGDLLKHTMLFPSGNVASFNMDDRFSIMKNSSESSENQSRPVSRYKDFDELGELMARSKSRMSVGRSGVDSGVDDLYYNSKVKFPESDSSHVLI</sequence>
<accession>A0AAW0ZYV2</accession>
<dbReference type="GO" id="GO:0016939">
    <property type="term" value="C:kinesin II complex"/>
    <property type="evidence" value="ECO:0007669"/>
    <property type="project" value="TreeGrafter"/>
</dbReference>
<keyword evidence="1" id="KW-0175">Coiled coil</keyword>
<dbReference type="InterPro" id="IPR000225">
    <property type="entry name" value="Armadillo"/>
</dbReference>
<keyword evidence="4" id="KW-1185">Reference proteome</keyword>
<dbReference type="GO" id="GO:0044782">
    <property type="term" value="P:cilium organization"/>
    <property type="evidence" value="ECO:0007669"/>
    <property type="project" value="TreeGrafter"/>
</dbReference>
<dbReference type="Gene3D" id="1.25.10.10">
    <property type="entry name" value="Leucine-rich Repeat Variant"/>
    <property type="match status" value="1"/>
</dbReference>
<dbReference type="PANTHER" id="PTHR15605:SF2">
    <property type="entry name" value="KINESIN-ASSOCIATED PROTEIN 3"/>
    <property type="match status" value="1"/>
</dbReference>
<organism evidence="3 4">
    <name type="scientific">Tetragonisca angustula</name>
    <dbReference type="NCBI Taxonomy" id="166442"/>
    <lineage>
        <taxon>Eukaryota</taxon>
        <taxon>Metazoa</taxon>
        <taxon>Ecdysozoa</taxon>
        <taxon>Arthropoda</taxon>
        <taxon>Hexapoda</taxon>
        <taxon>Insecta</taxon>
        <taxon>Pterygota</taxon>
        <taxon>Neoptera</taxon>
        <taxon>Endopterygota</taxon>
        <taxon>Hymenoptera</taxon>
        <taxon>Apocrita</taxon>
        <taxon>Aculeata</taxon>
        <taxon>Apoidea</taxon>
        <taxon>Anthophila</taxon>
        <taxon>Apidae</taxon>
        <taxon>Tetragonisca</taxon>
    </lineage>
</organism>
<dbReference type="PANTHER" id="PTHR15605">
    <property type="entry name" value="KINESIN-ASSOCIATED PROTEINS"/>
    <property type="match status" value="1"/>
</dbReference>
<evidence type="ECO:0000313" key="4">
    <source>
        <dbReference type="Proteomes" id="UP001432146"/>
    </source>
</evidence>
<comment type="caution">
    <text evidence="3">The sequence shown here is derived from an EMBL/GenBank/DDBJ whole genome shotgun (WGS) entry which is preliminary data.</text>
</comment>
<name>A0AAW0ZYV2_9HYME</name>
<feature type="region of interest" description="Disordered" evidence="2">
    <location>
        <begin position="100"/>
        <end position="128"/>
    </location>
</feature>
<dbReference type="SMART" id="SM01297">
    <property type="entry name" value="KAP"/>
    <property type="match status" value="1"/>
</dbReference>
<evidence type="ECO:0000256" key="1">
    <source>
        <dbReference type="SAM" id="Coils"/>
    </source>
</evidence>
<dbReference type="GO" id="GO:0005930">
    <property type="term" value="C:axoneme"/>
    <property type="evidence" value="ECO:0007669"/>
    <property type="project" value="TreeGrafter"/>
</dbReference>
<dbReference type="SMART" id="SM00185">
    <property type="entry name" value="ARM"/>
    <property type="match status" value="3"/>
</dbReference>
<dbReference type="SUPFAM" id="SSF48371">
    <property type="entry name" value="ARM repeat"/>
    <property type="match status" value="1"/>
</dbReference>
<evidence type="ECO:0008006" key="5">
    <source>
        <dbReference type="Google" id="ProtNLM"/>
    </source>
</evidence>
<dbReference type="GO" id="GO:0007018">
    <property type="term" value="P:microtubule-based movement"/>
    <property type="evidence" value="ECO:0007669"/>
    <property type="project" value="TreeGrafter"/>
</dbReference>
<evidence type="ECO:0000256" key="2">
    <source>
        <dbReference type="SAM" id="MobiDB-lite"/>
    </source>
</evidence>
<dbReference type="InterPro" id="IPR008658">
    <property type="entry name" value="KAP3"/>
</dbReference>
<reference evidence="3 4" key="1">
    <citation type="submission" date="2024-05" db="EMBL/GenBank/DDBJ databases">
        <title>The nuclear and mitochondrial genome assemblies of Tetragonisca angustula (Apidae: Meliponini), a tiny yet remarkable pollinator in the Neotropics.</title>
        <authorList>
            <person name="Ferrari R."/>
            <person name="Ricardo P.C."/>
            <person name="Dias F.C."/>
            <person name="Araujo N.S."/>
            <person name="Soares D.O."/>
            <person name="Zhou Q.-S."/>
            <person name="Zhu C.-D."/>
            <person name="Coutinho L."/>
            <person name="Airas M.C."/>
            <person name="Batista T.M."/>
        </authorList>
    </citation>
    <scope>NUCLEOTIDE SEQUENCE [LARGE SCALE GENOMIC DNA]</scope>
    <source>
        <strain evidence="3">ASF017062</strain>
        <tissue evidence="3">Abdomen</tissue>
    </source>
</reference>
<dbReference type="InterPro" id="IPR011989">
    <property type="entry name" value="ARM-like"/>
</dbReference>
<evidence type="ECO:0000313" key="3">
    <source>
        <dbReference type="EMBL" id="KAK9302859.1"/>
    </source>
</evidence>
<proteinExistence type="predicted"/>
<dbReference type="Proteomes" id="UP001432146">
    <property type="component" value="Unassembled WGS sequence"/>
</dbReference>